<keyword evidence="1" id="KW-0812">Transmembrane</keyword>
<keyword evidence="1" id="KW-0472">Membrane</keyword>
<keyword evidence="1" id="KW-1133">Transmembrane helix</keyword>
<dbReference type="AlphaFoldDB" id="A0A239AMT1"/>
<reference evidence="2 3" key="1">
    <citation type="submission" date="2017-06" db="EMBL/GenBank/DDBJ databases">
        <authorList>
            <person name="Kim H.J."/>
            <person name="Triplett B.A."/>
        </authorList>
    </citation>
    <scope>NUCLEOTIDE SEQUENCE [LARGE SCALE GENOMIC DNA]</scope>
    <source>
        <strain evidence="2 3">DSM 25597</strain>
    </source>
</reference>
<dbReference type="Proteomes" id="UP000198379">
    <property type="component" value="Unassembled WGS sequence"/>
</dbReference>
<dbReference type="EMBL" id="FZNY01000005">
    <property type="protein sequence ID" value="SNR96820.1"/>
    <property type="molecule type" value="Genomic_DNA"/>
</dbReference>
<proteinExistence type="predicted"/>
<evidence type="ECO:0000313" key="3">
    <source>
        <dbReference type="Proteomes" id="UP000198379"/>
    </source>
</evidence>
<protein>
    <submittedName>
        <fullName evidence="2">Uncharacterized protein</fullName>
    </submittedName>
</protein>
<organism evidence="2 3">
    <name type="scientific">Dokdonia pacifica</name>
    <dbReference type="NCBI Taxonomy" id="1627892"/>
    <lineage>
        <taxon>Bacteria</taxon>
        <taxon>Pseudomonadati</taxon>
        <taxon>Bacteroidota</taxon>
        <taxon>Flavobacteriia</taxon>
        <taxon>Flavobacteriales</taxon>
        <taxon>Flavobacteriaceae</taxon>
        <taxon>Dokdonia</taxon>
    </lineage>
</organism>
<feature type="transmembrane region" description="Helical" evidence="1">
    <location>
        <begin position="21"/>
        <end position="41"/>
    </location>
</feature>
<keyword evidence="3" id="KW-1185">Reference proteome</keyword>
<name>A0A239AMT1_9FLAO</name>
<evidence type="ECO:0000256" key="1">
    <source>
        <dbReference type="SAM" id="Phobius"/>
    </source>
</evidence>
<feature type="transmembrane region" description="Helical" evidence="1">
    <location>
        <begin position="47"/>
        <end position="68"/>
    </location>
</feature>
<dbReference type="RefSeq" id="WP_089372275.1">
    <property type="nucleotide sequence ID" value="NZ_BMEP01000006.1"/>
</dbReference>
<evidence type="ECO:0000313" key="2">
    <source>
        <dbReference type="EMBL" id="SNR96820.1"/>
    </source>
</evidence>
<accession>A0A239AMT1</accession>
<sequence>MKTEFKVDLKKYNSTREKHKKFFNWFFILIAIIIFTIYYHIFGTESLNTIIYLIISFLIVGFLIYSAINKGLKDSEKQWKSYTIKLTEKSLIREFLEPIHLEFQETSWNKKITEIKWENIGIELNPGFVIFDKSIPSLKRKLFNQGEIRIPSEMENKNELIESIKTFTNNI</sequence>
<gene>
    <name evidence="2" type="ORF">SAMN06265376_10515</name>
</gene>